<proteinExistence type="predicted"/>
<sequence length="105" mass="11776">MSDNRITTNSSKGTPMPNTPERACEAQSNSSFHRIVNMGPTASRKFFSTREYGTTVCECTTDERAALYDPPQVSVLSTSYNDHDPAIAKECDKCSMDDHRLFYIQ</sequence>
<feature type="region of interest" description="Disordered" evidence="1">
    <location>
        <begin position="1"/>
        <end position="29"/>
    </location>
</feature>
<feature type="compositionally biased region" description="Polar residues" evidence="1">
    <location>
        <begin position="1"/>
        <end position="13"/>
    </location>
</feature>
<reference evidence="2" key="1">
    <citation type="submission" date="2021-06" db="EMBL/GenBank/DDBJ databases">
        <title>Parelaphostrongylus tenuis whole genome reference sequence.</title>
        <authorList>
            <person name="Garwood T.J."/>
            <person name="Larsen P.A."/>
            <person name="Fountain-Jones N.M."/>
            <person name="Garbe J.R."/>
            <person name="Macchietto M.G."/>
            <person name="Kania S.A."/>
            <person name="Gerhold R.W."/>
            <person name="Richards J.E."/>
            <person name="Wolf T.M."/>
        </authorList>
    </citation>
    <scope>NUCLEOTIDE SEQUENCE</scope>
    <source>
        <strain evidence="2">MNPRO001-30</strain>
        <tissue evidence="2">Meninges</tissue>
    </source>
</reference>
<organism evidence="2 3">
    <name type="scientific">Parelaphostrongylus tenuis</name>
    <name type="common">Meningeal worm</name>
    <dbReference type="NCBI Taxonomy" id="148309"/>
    <lineage>
        <taxon>Eukaryota</taxon>
        <taxon>Metazoa</taxon>
        <taxon>Ecdysozoa</taxon>
        <taxon>Nematoda</taxon>
        <taxon>Chromadorea</taxon>
        <taxon>Rhabditida</taxon>
        <taxon>Rhabditina</taxon>
        <taxon>Rhabditomorpha</taxon>
        <taxon>Strongyloidea</taxon>
        <taxon>Metastrongylidae</taxon>
        <taxon>Parelaphostrongylus</taxon>
    </lineage>
</organism>
<evidence type="ECO:0000313" key="3">
    <source>
        <dbReference type="Proteomes" id="UP001196413"/>
    </source>
</evidence>
<evidence type="ECO:0000256" key="1">
    <source>
        <dbReference type="SAM" id="MobiDB-lite"/>
    </source>
</evidence>
<dbReference type="EMBL" id="JAHQIW010001533">
    <property type="protein sequence ID" value="KAJ1352736.1"/>
    <property type="molecule type" value="Genomic_DNA"/>
</dbReference>
<dbReference type="AlphaFoldDB" id="A0AAD5QN62"/>
<gene>
    <name evidence="2" type="ORF">KIN20_009155</name>
</gene>
<comment type="caution">
    <text evidence="2">The sequence shown here is derived from an EMBL/GenBank/DDBJ whole genome shotgun (WGS) entry which is preliminary data.</text>
</comment>
<keyword evidence="3" id="KW-1185">Reference proteome</keyword>
<name>A0AAD5QN62_PARTN</name>
<dbReference type="Proteomes" id="UP001196413">
    <property type="component" value="Unassembled WGS sequence"/>
</dbReference>
<accession>A0AAD5QN62</accession>
<evidence type="ECO:0000313" key="2">
    <source>
        <dbReference type="EMBL" id="KAJ1352736.1"/>
    </source>
</evidence>
<protein>
    <submittedName>
        <fullName evidence="2">Uncharacterized protein</fullName>
    </submittedName>
</protein>